<proteinExistence type="predicted"/>
<evidence type="ECO:0000313" key="1">
    <source>
        <dbReference type="EMBL" id="AKI79912.1"/>
    </source>
</evidence>
<dbReference type="EMBL" id="KM982402">
    <property type="protein sequence ID" value="AKI79912.1"/>
    <property type="molecule type" value="Genomic_DNA"/>
</dbReference>
<accession>A0A0G2Y7W1</accession>
<dbReference type="KEGG" id="vg:80513710"/>
<organism evidence="1 2">
    <name type="scientific">Acanthamoeba polyphaga mimivirus Kroon</name>
    <dbReference type="NCBI Taxonomy" id="3069720"/>
    <lineage>
        <taxon>Viruses</taxon>
        <taxon>Varidnaviria</taxon>
        <taxon>Bamfordvirae</taxon>
        <taxon>Nucleocytoviricota</taxon>
        <taxon>Megaviricetes</taxon>
        <taxon>Imitervirales</taxon>
        <taxon>Mimiviridae</taxon>
        <taxon>Megamimivirinae</taxon>
        <taxon>Mimivirus</taxon>
        <taxon>Mimivirus lagoaense</taxon>
    </lineage>
</organism>
<evidence type="ECO:0000313" key="2">
    <source>
        <dbReference type="Proteomes" id="UP000240461"/>
    </source>
</evidence>
<sequence length="378" mass="45085">MGDFVFCYGSRNRKRLSKYIKHTKNSYRLYLDNDNYINVKIETRINQKYIVVDFNDSIDFMKFIVRKKIYCRTSHKHSCNSLFYQKNYLKYIVHNKHLDAIKIFYKKFIPIVKSVQKFDLLFDCQFVNIDPEILKYIFKHGNLEDTVSLIIGYIYQCPNITIEFMSDIIFVYKNKLVKILSKNKFLDVDFDKIMINIIIFLVPSLEKDDVEFFNFIIDEFCYLLNDIDETKLNDKQLSLLKIFRSKYEIIDININNIIYRYIVSDFSMQGEEIYFCPNIFKQIIFSLDNINSLKYNIVSDILDYNIVEYMGVICDFIGTNNPKLINDMLTKAKSTEMSQLLIDYGADYEALYESNKFRKCNDCVKTFIEKLIKETIDS</sequence>
<dbReference type="Proteomes" id="UP000240461">
    <property type="component" value="Segment"/>
</dbReference>
<protein>
    <submittedName>
        <fullName evidence="1">Uncharacterized protein</fullName>
    </submittedName>
</protein>
<name>A0A0G2Y7W1_9VIRU</name>
<reference evidence="1 2" key="1">
    <citation type="submission" date="2014-10" db="EMBL/GenBank/DDBJ databases">
        <title>Pan-genome analysis of Brazilian lineage A amoebal mimiviruses.</title>
        <authorList>
            <person name="Assis F.L."/>
            <person name="Abrahao J.S."/>
            <person name="Kroon E.G."/>
            <person name="Dornas F.P."/>
            <person name="Andrade K.R."/>
            <person name="Borato P.V.M."/>
            <person name="Pilotto M.R."/>
            <person name="Benamar S."/>
            <person name="LaScola B."/>
            <person name="Colson P."/>
        </authorList>
    </citation>
    <scope>NUCLEOTIDE SEQUENCE [LARGE SCALE GENOMIC DNA]</scope>
    <source>
        <strain evidence="1 2">Kroon</strain>
    </source>
</reference>
<keyword evidence="2" id="KW-1185">Reference proteome</keyword>